<dbReference type="GO" id="GO:0098609">
    <property type="term" value="P:cell-cell adhesion"/>
    <property type="evidence" value="ECO:0007669"/>
    <property type="project" value="TreeGrafter"/>
</dbReference>
<feature type="signal peptide" evidence="6">
    <location>
        <begin position="1"/>
        <end position="19"/>
    </location>
</feature>
<evidence type="ECO:0000256" key="6">
    <source>
        <dbReference type="SAM" id="SignalP"/>
    </source>
</evidence>
<dbReference type="GO" id="GO:0050839">
    <property type="term" value="F:cell adhesion molecule binding"/>
    <property type="evidence" value="ECO:0007669"/>
    <property type="project" value="TreeGrafter"/>
</dbReference>
<dbReference type="PANTHER" id="PTHR11640:SF164">
    <property type="entry name" value="MAM DOMAIN-CONTAINING GLYCOSYLPHOSPHATIDYLINOSITOL ANCHOR PROTEIN 1"/>
    <property type="match status" value="1"/>
</dbReference>
<dbReference type="PANTHER" id="PTHR11640">
    <property type="entry name" value="NEPHRIN"/>
    <property type="match status" value="1"/>
</dbReference>
<organism evidence="8">
    <name type="scientific">Capitella teleta</name>
    <name type="common">Polychaete worm</name>
    <dbReference type="NCBI Taxonomy" id="283909"/>
    <lineage>
        <taxon>Eukaryota</taxon>
        <taxon>Metazoa</taxon>
        <taxon>Spiralia</taxon>
        <taxon>Lophotrochozoa</taxon>
        <taxon>Annelida</taxon>
        <taxon>Polychaeta</taxon>
        <taxon>Sedentaria</taxon>
        <taxon>Scolecida</taxon>
        <taxon>Capitellidae</taxon>
        <taxon>Capitella</taxon>
    </lineage>
</organism>
<dbReference type="EMBL" id="AMQN01002626">
    <property type="status" value="NOT_ANNOTATED_CDS"/>
    <property type="molecule type" value="Genomic_DNA"/>
</dbReference>
<evidence type="ECO:0000256" key="1">
    <source>
        <dbReference type="ARBA" id="ARBA00004479"/>
    </source>
</evidence>
<dbReference type="SUPFAM" id="SSF48726">
    <property type="entry name" value="Immunoglobulin"/>
    <property type="match status" value="2"/>
</dbReference>
<dbReference type="GO" id="GO:0005886">
    <property type="term" value="C:plasma membrane"/>
    <property type="evidence" value="ECO:0007669"/>
    <property type="project" value="TreeGrafter"/>
</dbReference>
<name>R7TID5_CAPTE</name>
<proteinExistence type="predicted"/>
<dbReference type="InterPro" id="IPR036179">
    <property type="entry name" value="Ig-like_dom_sf"/>
</dbReference>
<evidence type="ECO:0000256" key="4">
    <source>
        <dbReference type="ARBA" id="ARBA00023180"/>
    </source>
</evidence>
<reference evidence="9" key="3">
    <citation type="submission" date="2015-06" db="UniProtKB">
        <authorList>
            <consortium name="EnsemblMetazoa"/>
        </authorList>
    </citation>
    <scope>IDENTIFICATION</scope>
</reference>
<evidence type="ECO:0000259" key="7">
    <source>
        <dbReference type="PROSITE" id="PS50835"/>
    </source>
</evidence>
<dbReference type="EnsemblMetazoa" id="CapteT227068">
    <property type="protein sequence ID" value="CapteP227068"/>
    <property type="gene ID" value="CapteG227068"/>
</dbReference>
<dbReference type="GO" id="GO:0005911">
    <property type="term" value="C:cell-cell junction"/>
    <property type="evidence" value="ECO:0007669"/>
    <property type="project" value="TreeGrafter"/>
</dbReference>
<dbReference type="SMART" id="SM00409">
    <property type="entry name" value="IG"/>
    <property type="match status" value="2"/>
</dbReference>
<feature type="chain" id="PRO_5008787047" description="Ig-like domain-containing protein" evidence="6">
    <location>
        <begin position="20"/>
        <end position="393"/>
    </location>
</feature>
<sequence length="393" mass="43714">MDDMLFIGLVAVLLQGAQCLEIEASSYVAQEGDDVSIKCTLNNYTEDDFVLWEKKFRNETLVLGNNTLLNTNLNFPDLGKYSIRSSTRDVGGSVAVDYILDIRDVKLEDSGEIGCSSSTSRVSLNFTVSVPIESDDLYFSTMNSTNENEFIEFIDGDTVDIAQLNGWVFLCETFENYPSPEMEIRLNGVPLATVKTEECYAFSTGFEGPVCDTTIETLSPLSEEQLLRMRDIDCIARAPLQQQPASISVKSSNEAPFIHCEENVVSLPSYSDEFTLTCHVNGTPPFEVIEWSWLMKEGGPRVALRPGQQKGHYGVTSEQNKDGGIRTQLSITRGFPQTFRNYSVFASNHFASDEASVLVEVDPDHPFTSSAFANIPQMIAVFMSMFISSTWRP</sequence>
<evidence type="ECO:0000256" key="5">
    <source>
        <dbReference type="ARBA" id="ARBA00023319"/>
    </source>
</evidence>
<dbReference type="Proteomes" id="UP000014760">
    <property type="component" value="Unassembled WGS sequence"/>
</dbReference>
<dbReference type="AlphaFoldDB" id="R7TID5"/>
<evidence type="ECO:0000313" key="8">
    <source>
        <dbReference type="EMBL" id="ELT93608.1"/>
    </source>
</evidence>
<dbReference type="InterPro" id="IPR007110">
    <property type="entry name" value="Ig-like_dom"/>
</dbReference>
<keyword evidence="3" id="KW-1015">Disulfide bond</keyword>
<evidence type="ECO:0000256" key="3">
    <source>
        <dbReference type="ARBA" id="ARBA00023157"/>
    </source>
</evidence>
<keyword evidence="4" id="KW-0325">Glycoprotein</keyword>
<reference evidence="10" key="1">
    <citation type="submission" date="2012-12" db="EMBL/GenBank/DDBJ databases">
        <authorList>
            <person name="Hellsten U."/>
            <person name="Grimwood J."/>
            <person name="Chapman J.A."/>
            <person name="Shapiro H."/>
            <person name="Aerts A."/>
            <person name="Otillar R.P."/>
            <person name="Terry A.Y."/>
            <person name="Boore J.L."/>
            <person name="Simakov O."/>
            <person name="Marletaz F."/>
            <person name="Cho S.-J."/>
            <person name="Edsinger-Gonzales E."/>
            <person name="Havlak P."/>
            <person name="Kuo D.-H."/>
            <person name="Larsson T."/>
            <person name="Lv J."/>
            <person name="Arendt D."/>
            <person name="Savage R."/>
            <person name="Osoegawa K."/>
            <person name="de Jong P."/>
            <person name="Lindberg D.R."/>
            <person name="Seaver E.C."/>
            <person name="Weisblat D.A."/>
            <person name="Putnam N.H."/>
            <person name="Grigoriev I.V."/>
            <person name="Rokhsar D.S."/>
        </authorList>
    </citation>
    <scope>NUCLEOTIDE SEQUENCE</scope>
    <source>
        <strain evidence="10">I ESC-2004</strain>
    </source>
</reference>
<keyword evidence="10" id="KW-1185">Reference proteome</keyword>
<keyword evidence="6" id="KW-0732">Signal</keyword>
<dbReference type="HOGENOM" id="CLU_702570_0_0_1"/>
<keyword evidence="2" id="KW-0472">Membrane</keyword>
<reference evidence="8 10" key="2">
    <citation type="journal article" date="2013" name="Nature">
        <title>Insights into bilaterian evolution from three spiralian genomes.</title>
        <authorList>
            <person name="Simakov O."/>
            <person name="Marletaz F."/>
            <person name="Cho S.J."/>
            <person name="Edsinger-Gonzales E."/>
            <person name="Havlak P."/>
            <person name="Hellsten U."/>
            <person name="Kuo D.H."/>
            <person name="Larsson T."/>
            <person name="Lv J."/>
            <person name="Arendt D."/>
            <person name="Savage R."/>
            <person name="Osoegawa K."/>
            <person name="de Jong P."/>
            <person name="Grimwood J."/>
            <person name="Chapman J.A."/>
            <person name="Shapiro H."/>
            <person name="Aerts A."/>
            <person name="Otillar R.P."/>
            <person name="Terry A.Y."/>
            <person name="Boore J.L."/>
            <person name="Grigoriev I.V."/>
            <person name="Lindberg D.R."/>
            <person name="Seaver E.C."/>
            <person name="Weisblat D.A."/>
            <person name="Putnam N.H."/>
            <person name="Rokhsar D.S."/>
        </authorList>
    </citation>
    <scope>NUCLEOTIDE SEQUENCE</scope>
    <source>
        <strain evidence="8 10">I ESC-2004</strain>
    </source>
</reference>
<feature type="domain" description="Ig-like" evidence="7">
    <location>
        <begin position="17"/>
        <end position="125"/>
    </location>
</feature>
<evidence type="ECO:0000256" key="2">
    <source>
        <dbReference type="ARBA" id="ARBA00023136"/>
    </source>
</evidence>
<dbReference type="PROSITE" id="PS50835">
    <property type="entry name" value="IG_LIKE"/>
    <property type="match status" value="1"/>
</dbReference>
<accession>R7TID5</accession>
<dbReference type="EMBL" id="KB309694">
    <property type="protein sequence ID" value="ELT93608.1"/>
    <property type="molecule type" value="Genomic_DNA"/>
</dbReference>
<evidence type="ECO:0000313" key="10">
    <source>
        <dbReference type="Proteomes" id="UP000014760"/>
    </source>
</evidence>
<dbReference type="InterPro" id="IPR013783">
    <property type="entry name" value="Ig-like_fold"/>
</dbReference>
<dbReference type="Gene3D" id="2.60.40.10">
    <property type="entry name" value="Immunoglobulins"/>
    <property type="match status" value="2"/>
</dbReference>
<comment type="subcellular location">
    <subcellularLocation>
        <location evidence="1">Membrane</location>
        <topology evidence="1">Single-pass type I membrane protein</topology>
    </subcellularLocation>
</comment>
<dbReference type="InterPro" id="IPR051275">
    <property type="entry name" value="Cell_adhesion_signaling"/>
</dbReference>
<keyword evidence="5" id="KW-0393">Immunoglobulin domain</keyword>
<evidence type="ECO:0000313" key="9">
    <source>
        <dbReference type="EnsemblMetazoa" id="CapteP227068"/>
    </source>
</evidence>
<gene>
    <name evidence="8" type="ORF">CAPTEDRAFT_227068</name>
</gene>
<protein>
    <recommendedName>
        <fullName evidence="7">Ig-like domain-containing protein</fullName>
    </recommendedName>
</protein>
<dbReference type="InterPro" id="IPR003599">
    <property type="entry name" value="Ig_sub"/>
</dbReference>